<reference evidence="4" key="1">
    <citation type="submission" date="2016-10" db="EMBL/GenBank/DDBJ databases">
        <authorList>
            <person name="Varghese N."/>
            <person name="Submissions S."/>
        </authorList>
    </citation>
    <scope>NUCLEOTIDE SEQUENCE [LARGE SCALE GENOMIC DNA]</scope>
    <source>
        <strain evidence="4">DSM 26542</strain>
    </source>
</reference>
<dbReference type="InterPro" id="IPR006684">
    <property type="entry name" value="YbgC/YbaW"/>
</dbReference>
<comment type="similarity">
    <text evidence="1">Belongs to the 4-hydroxybenzoyl-CoA thioesterase family.</text>
</comment>
<dbReference type="PANTHER" id="PTHR31793:SF27">
    <property type="entry name" value="NOVEL THIOESTERASE SUPERFAMILY DOMAIN AND SAPOSIN A-TYPE DOMAIN CONTAINING PROTEIN (0610012H03RIK)"/>
    <property type="match status" value="1"/>
</dbReference>
<evidence type="ECO:0000256" key="2">
    <source>
        <dbReference type="ARBA" id="ARBA00022801"/>
    </source>
</evidence>
<accession>A0A1I3RRA5</accession>
<dbReference type="SUPFAM" id="SSF54637">
    <property type="entry name" value="Thioesterase/thiol ester dehydrase-isomerase"/>
    <property type="match status" value="1"/>
</dbReference>
<protein>
    <submittedName>
        <fullName evidence="3">Acyl-CoA thioester hydrolase</fullName>
    </submittedName>
</protein>
<dbReference type="InterPro" id="IPR050563">
    <property type="entry name" value="4-hydroxybenzoyl-CoA_TE"/>
</dbReference>
<dbReference type="AlphaFoldDB" id="A0A1I3RRA5"/>
<proteinExistence type="inferred from homology"/>
<dbReference type="GO" id="GO:0047617">
    <property type="term" value="F:fatty acyl-CoA hydrolase activity"/>
    <property type="evidence" value="ECO:0007669"/>
    <property type="project" value="TreeGrafter"/>
</dbReference>
<dbReference type="EMBL" id="FORU01000008">
    <property type="protein sequence ID" value="SFJ47716.1"/>
    <property type="molecule type" value="Genomic_DNA"/>
</dbReference>
<sequence>MLCGMIRKKDLYKEMEGLTVEVETRVRFNETDALGIVWHGNYLTYFEDAREAFGRKYGISYLDMLNEGYVTPIVSSSCSHKHTLKYGDVIKICATYIVTKAAKIIFKYRIVNQENQLVCTGETVQVFLDKHNNLSLAIPPFYDEWKENLGAL</sequence>
<dbReference type="STRING" id="1150112.SAMN04487893_108106"/>
<dbReference type="InterPro" id="IPR008272">
    <property type="entry name" value="HB-CoA_thioesterase_AS"/>
</dbReference>
<evidence type="ECO:0000256" key="1">
    <source>
        <dbReference type="ARBA" id="ARBA00005953"/>
    </source>
</evidence>
<dbReference type="Pfam" id="PF13279">
    <property type="entry name" value="4HBT_2"/>
    <property type="match status" value="1"/>
</dbReference>
<dbReference type="CDD" id="cd00586">
    <property type="entry name" value="4HBT"/>
    <property type="match status" value="1"/>
</dbReference>
<evidence type="ECO:0000313" key="4">
    <source>
        <dbReference type="Proteomes" id="UP000243887"/>
    </source>
</evidence>
<evidence type="ECO:0000313" key="3">
    <source>
        <dbReference type="EMBL" id="SFJ47716.1"/>
    </source>
</evidence>
<dbReference type="InterPro" id="IPR029069">
    <property type="entry name" value="HotDog_dom_sf"/>
</dbReference>
<keyword evidence="4" id="KW-1185">Reference proteome</keyword>
<dbReference type="PROSITE" id="PS01328">
    <property type="entry name" value="4HBCOA_THIOESTERASE"/>
    <property type="match status" value="1"/>
</dbReference>
<dbReference type="NCBIfam" id="TIGR00051">
    <property type="entry name" value="YbgC/FadM family acyl-CoA thioesterase"/>
    <property type="match status" value="1"/>
</dbReference>
<name>A0A1I3RRA5_9FLAO</name>
<gene>
    <name evidence="3" type="ORF">SAMN04487893_108106</name>
</gene>
<dbReference type="Gene3D" id="3.10.129.10">
    <property type="entry name" value="Hotdog Thioesterase"/>
    <property type="match status" value="1"/>
</dbReference>
<keyword evidence="2 3" id="KW-0378">Hydrolase</keyword>
<dbReference type="PANTHER" id="PTHR31793">
    <property type="entry name" value="4-HYDROXYBENZOYL-COA THIOESTERASE FAMILY MEMBER"/>
    <property type="match status" value="1"/>
</dbReference>
<dbReference type="Proteomes" id="UP000243887">
    <property type="component" value="Unassembled WGS sequence"/>
</dbReference>
<organism evidence="3 4">
    <name type="scientific">Myroides guanonis</name>
    <dbReference type="NCBI Taxonomy" id="1150112"/>
    <lineage>
        <taxon>Bacteria</taxon>
        <taxon>Pseudomonadati</taxon>
        <taxon>Bacteroidota</taxon>
        <taxon>Flavobacteriia</taxon>
        <taxon>Flavobacteriales</taxon>
        <taxon>Flavobacteriaceae</taxon>
        <taxon>Myroides</taxon>
    </lineage>
</organism>